<name>A0ACC1IVV9_9FUNG</name>
<dbReference type="EMBL" id="JANBPG010000013">
    <property type="protein sequence ID" value="KAJ1901845.1"/>
    <property type="molecule type" value="Genomic_DNA"/>
</dbReference>
<comment type="caution">
    <text evidence="1">The sequence shown here is derived from an EMBL/GenBank/DDBJ whole genome shotgun (WGS) entry which is preliminary data.</text>
</comment>
<sequence>MPSFLVFGGANFYGRALIQQLCKEREQAIAAGESKADWVIRGVDKILPQLASFPADTLHLYQTFDYRMGNLRSQEFLERAFVRDSANGSEQHSWDYVFNFAAEHKFGQTDQVYEQDVHQISVSIARLAAQFEAGVLVQLSTAHVFKAKGNARHSEDDSLDPPHELAEAHIRAENDMRAITALPLVILRPALCYGPGDRQNVVPMLIAALLSKVGGEKMPVLWEKDLRVNTVHVDDVASAAIKTARWHYKTPGAALFNLADPGDTTNIVLAQTVAKVFGTEPTFNNSAVNFFVKRLKTAELTEEVNESLLGPWMDLLSAHGISNSSLSPYIDQEHPYCRLDSRPLGVDGSRITSTPGLGFEYAYSTPTTAALQVIVEEFQQLGLWPQIAA</sequence>
<keyword evidence="2" id="KW-1185">Reference proteome</keyword>
<dbReference type="Proteomes" id="UP001150581">
    <property type="component" value="Unassembled WGS sequence"/>
</dbReference>
<accession>A0ACC1IVV9</accession>
<evidence type="ECO:0000313" key="1">
    <source>
        <dbReference type="EMBL" id="KAJ1901845.1"/>
    </source>
</evidence>
<reference evidence="1" key="1">
    <citation type="submission" date="2022-07" db="EMBL/GenBank/DDBJ databases">
        <title>Phylogenomic reconstructions and comparative analyses of Kickxellomycotina fungi.</title>
        <authorList>
            <person name="Reynolds N.K."/>
            <person name="Stajich J.E."/>
            <person name="Barry K."/>
            <person name="Grigoriev I.V."/>
            <person name="Crous P."/>
            <person name="Smith M.E."/>
        </authorList>
    </citation>
    <scope>NUCLEOTIDE SEQUENCE</scope>
    <source>
        <strain evidence="1">Benny 63K</strain>
    </source>
</reference>
<proteinExistence type="predicted"/>
<organism evidence="1 2">
    <name type="scientific">Kickxella alabastrina</name>
    <dbReference type="NCBI Taxonomy" id="61397"/>
    <lineage>
        <taxon>Eukaryota</taxon>
        <taxon>Fungi</taxon>
        <taxon>Fungi incertae sedis</taxon>
        <taxon>Zoopagomycota</taxon>
        <taxon>Kickxellomycotina</taxon>
        <taxon>Kickxellomycetes</taxon>
        <taxon>Kickxellales</taxon>
        <taxon>Kickxellaceae</taxon>
        <taxon>Kickxella</taxon>
    </lineage>
</organism>
<gene>
    <name evidence="1" type="ORF">LPJ66_000456</name>
</gene>
<protein>
    <submittedName>
        <fullName evidence="1">Uncharacterized protein</fullName>
    </submittedName>
</protein>
<evidence type="ECO:0000313" key="2">
    <source>
        <dbReference type="Proteomes" id="UP001150581"/>
    </source>
</evidence>